<organism evidence="9 10">
    <name type="scientific">Emiliania huxleyi (strain CCMP1516)</name>
    <dbReference type="NCBI Taxonomy" id="280463"/>
    <lineage>
        <taxon>Eukaryota</taxon>
        <taxon>Haptista</taxon>
        <taxon>Haptophyta</taxon>
        <taxon>Prymnesiophyceae</taxon>
        <taxon>Isochrysidales</taxon>
        <taxon>Noelaerhabdaceae</taxon>
        <taxon>Emiliania</taxon>
    </lineage>
</organism>
<dbReference type="EnsemblProtists" id="EOD28200">
    <property type="protein sequence ID" value="EOD28200"/>
    <property type="gene ID" value="EMIHUDRAFT_456984"/>
</dbReference>
<keyword evidence="10" id="KW-1185">Reference proteome</keyword>
<dbReference type="Pfam" id="PF03567">
    <property type="entry name" value="Sulfotransfer_2"/>
    <property type="match status" value="1"/>
</dbReference>
<evidence type="ECO:0000256" key="5">
    <source>
        <dbReference type="ARBA" id="ARBA00022989"/>
    </source>
</evidence>
<evidence type="ECO:0000313" key="9">
    <source>
        <dbReference type="EnsemblProtists" id="EOD28200"/>
    </source>
</evidence>
<dbReference type="PaxDb" id="2903-EOD28200"/>
<dbReference type="GO" id="GO:0000139">
    <property type="term" value="C:Golgi membrane"/>
    <property type="evidence" value="ECO:0007669"/>
    <property type="project" value="UniProtKB-SubCell"/>
</dbReference>
<dbReference type="PANTHER" id="PTHR12137:SF54">
    <property type="entry name" value="CARBOHYDRATE SULFOTRANSFERASE"/>
    <property type="match status" value="1"/>
</dbReference>
<dbReference type="GO" id="GO:0016051">
    <property type="term" value="P:carbohydrate biosynthetic process"/>
    <property type="evidence" value="ECO:0007669"/>
    <property type="project" value="InterPro"/>
</dbReference>
<dbReference type="GeneID" id="17273745"/>
<keyword evidence="4" id="KW-0812">Transmembrane</keyword>
<dbReference type="PANTHER" id="PTHR12137">
    <property type="entry name" value="CARBOHYDRATE SULFOTRANSFERASE"/>
    <property type="match status" value="1"/>
</dbReference>
<keyword evidence="8" id="KW-0325">Glycoprotein</keyword>
<dbReference type="Proteomes" id="UP000013827">
    <property type="component" value="Unassembled WGS sequence"/>
</dbReference>
<dbReference type="GO" id="GO:0008146">
    <property type="term" value="F:sulfotransferase activity"/>
    <property type="evidence" value="ECO:0007669"/>
    <property type="project" value="InterPro"/>
</dbReference>
<evidence type="ECO:0000256" key="7">
    <source>
        <dbReference type="ARBA" id="ARBA00023136"/>
    </source>
</evidence>
<reference evidence="10" key="1">
    <citation type="journal article" date="2013" name="Nature">
        <title>Pan genome of the phytoplankton Emiliania underpins its global distribution.</title>
        <authorList>
            <person name="Read B.A."/>
            <person name="Kegel J."/>
            <person name="Klute M.J."/>
            <person name="Kuo A."/>
            <person name="Lefebvre S.C."/>
            <person name="Maumus F."/>
            <person name="Mayer C."/>
            <person name="Miller J."/>
            <person name="Monier A."/>
            <person name="Salamov A."/>
            <person name="Young J."/>
            <person name="Aguilar M."/>
            <person name="Claverie J.M."/>
            <person name="Frickenhaus S."/>
            <person name="Gonzalez K."/>
            <person name="Herman E.K."/>
            <person name="Lin Y.C."/>
            <person name="Napier J."/>
            <person name="Ogata H."/>
            <person name="Sarno A.F."/>
            <person name="Shmutz J."/>
            <person name="Schroeder D."/>
            <person name="de Vargas C."/>
            <person name="Verret F."/>
            <person name="von Dassow P."/>
            <person name="Valentin K."/>
            <person name="Van de Peer Y."/>
            <person name="Wheeler G."/>
            <person name="Dacks J.B."/>
            <person name="Delwiche C.F."/>
            <person name="Dyhrman S.T."/>
            <person name="Glockner G."/>
            <person name="John U."/>
            <person name="Richards T."/>
            <person name="Worden A.Z."/>
            <person name="Zhang X."/>
            <person name="Grigoriev I.V."/>
            <person name="Allen A.E."/>
            <person name="Bidle K."/>
            <person name="Borodovsky M."/>
            <person name="Bowler C."/>
            <person name="Brownlee C."/>
            <person name="Cock J.M."/>
            <person name="Elias M."/>
            <person name="Gladyshev V.N."/>
            <person name="Groth M."/>
            <person name="Guda C."/>
            <person name="Hadaegh A."/>
            <person name="Iglesias-Rodriguez M.D."/>
            <person name="Jenkins J."/>
            <person name="Jones B.M."/>
            <person name="Lawson T."/>
            <person name="Leese F."/>
            <person name="Lindquist E."/>
            <person name="Lobanov A."/>
            <person name="Lomsadze A."/>
            <person name="Malik S.B."/>
            <person name="Marsh M.E."/>
            <person name="Mackinder L."/>
            <person name="Mock T."/>
            <person name="Mueller-Roeber B."/>
            <person name="Pagarete A."/>
            <person name="Parker M."/>
            <person name="Probert I."/>
            <person name="Quesneville H."/>
            <person name="Raines C."/>
            <person name="Rensing S.A."/>
            <person name="Riano-Pachon D.M."/>
            <person name="Richier S."/>
            <person name="Rokitta S."/>
            <person name="Shiraiwa Y."/>
            <person name="Soanes D.M."/>
            <person name="van der Giezen M."/>
            <person name="Wahlund T.M."/>
            <person name="Williams B."/>
            <person name="Wilson W."/>
            <person name="Wolfe G."/>
            <person name="Wurch L.L."/>
        </authorList>
    </citation>
    <scope>NUCLEOTIDE SEQUENCE</scope>
</reference>
<keyword evidence="5" id="KW-1133">Transmembrane helix</keyword>
<keyword evidence="3" id="KW-0808">Transferase</keyword>
<keyword evidence="7" id="KW-0472">Membrane</keyword>
<dbReference type="InterPro" id="IPR018011">
    <property type="entry name" value="Carb_sulfotrans_8-10"/>
</dbReference>
<evidence type="ECO:0000256" key="3">
    <source>
        <dbReference type="ARBA" id="ARBA00022679"/>
    </source>
</evidence>
<keyword evidence="6" id="KW-0333">Golgi apparatus</keyword>
<dbReference type="RefSeq" id="XP_005780629.1">
    <property type="nucleotide sequence ID" value="XM_005780572.1"/>
</dbReference>
<dbReference type="HOGENOM" id="CLU_500069_0_0_1"/>
<evidence type="ECO:0000256" key="8">
    <source>
        <dbReference type="ARBA" id="ARBA00023180"/>
    </source>
</evidence>
<sequence length="545" mass="59908">MHARESSVDCRVALVAQHSKGRCLPGKTFGCGVDGYSIWTRGCRGEFRCGSEAPSFFCGYPPGEVSYKCRCSVLNVAACRHAVAARQCSLPLWRASCPHACNHGVRVHDARLEQQLAPIAPPDSWPERWWRDASPGYCDAVSSGVAGDCARGVRGWWQLPEGTESSGDEDAANACLKLCLACPRCRYLSWSLEQRICSWAHACDLDHLYSDHANSFLSVSVRALLRSSRLRPLEPLARPLSRAGWPAEHVDAPCSYEYPNTHASRRRPKQLGGAHSLLTRLLVVPRLRLAYCPIEKAGETRLIRLLFHAATGEANATFAHLVQASDKNLLPSLSGLAHAARLAVLACADFVKVVVVRDPLERLLSAYLDLCEPRADDGPARSGHREQHCEGFPLPRWRPSFDQLVDHLAALPPHERSDLNQHFLPQAYFCGLVAPRADAAASSDDLLFSHGTLPRFHHVVRLSAATFAADMLSVLASVGVAESTAHRFLQMRDGHDTGAAGRVRRYYTRESAAAARGVYSVDYSTFRLPEPAWLADLAGYTHGIR</sequence>
<evidence type="ECO:0000256" key="2">
    <source>
        <dbReference type="ARBA" id="ARBA00006339"/>
    </source>
</evidence>
<comment type="similarity">
    <text evidence="2">Belongs to the sulfotransferase 2 family.</text>
</comment>
<dbReference type="InterPro" id="IPR005331">
    <property type="entry name" value="Sulfotransferase"/>
</dbReference>
<evidence type="ECO:0000256" key="4">
    <source>
        <dbReference type="ARBA" id="ARBA00022692"/>
    </source>
</evidence>
<dbReference type="AlphaFoldDB" id="A0A0D3JXG5"/>
<protein>
    <recommendedName>
        <fullName evidence="11">Sulfotransferase domain-containing protein</fullName>
    </recommendedName>
</protein>
<evidence type="ECO:0000313" key="10">
    <source>
        <dbReference type="Proteomes" id="UP000013827"/>
    </source>
</evidence>
<accession>A0A0D3JXG5</accession>
<name>A0A0D3JXG5_EMIH1</name>
<evidence type="ECO:0008006" key="11">
    <source>
        <dbReference type="Google" id="ProtNLM"/>
    </source>
</evidence>
<comment type="subcellular location">
    <subcellularLocation>
        <location evidence="1">Golgi apparatus membrane</location>
        <topology evidence="1">Single-pass type II membrane protein</topology>
    </subcellularLocation>
</comment>
<dbReference type="KEGG" id="ehx:EMIHUDRAFT_456984"/>
<proteinExistence type="inferred from homology"/>
<evidence type="ECO:0000256" key="1">
    <source>
        <dbReference type="ARBA" id="ARBA00004323"/>
    </source>
</evidence>
<evidence type="ECO:0000256" key="6">
    <source>
        <dbReference type="ARBA" id="ARBA00023034"/>
    </source>
</evidence>
<reference evidence="9" key="2">
    <citation type="submission" date="2024-10" db="UniProtKB">
        <authorList>
            <consortium name="EnsemblProtists"/>
        </authorList>
    </citation>
    <scope>IDENTIFICATION</scope>
</reference>